<dbReference type="InterPro" id="IPR009006">
    <property type="entry name" value="Ala_racemase/Decarboxylase_C"/>
</dbReference>
<name>A0AA35RPG0_GEOBA</name>
<dbReference type="Gene3D" id="2.40.37.10">
    <property type="entry name" value="Lyase, Ornithine Decarboxylase, Chain A, domain 1"/>
    <property type="match status" value="1"/>
</dbReference>
<dbReference type="AlphaFoldDB" id="A0AA35RPG0"/>
<dbReference type="PROSITE" id="PS00395">
    <property type="entry name" value="ALANINE_RACEMASE"/>
    <property type="match status" value="1"/>
</dbReference>
<keyword evidence="3" id="KW-0413">Isomerase</keyword>
<evidence type="ECO:0000313" key="7">
    <source>
        <dbReference type="EMBL" id="CAI8014809.1"/>
    </source>
</evidence>
<dbReference type="SMART" id="SM01005">
    <property type="entry name" value="Ala_racemase_C"/>
    <property type="match status" value="1"/>
</dbReference>
<dbReference type="GO" id="GO:0005829">
    <property type="term" value="C:cytosol"/>
    <property type="evidence" value="ECO:0007669"/>
    <property type="project" value="TreeGrafter"/>
</dbReference>
<evidence type="ECO:0000256" key="2">
    <source>
        <dbReference type="ARBA" id="ARBA00022898"/>
    </source>
</evidence>
<feature type="domain" description="Alanine racemase C-terminal" evidence="6">
    <location>
        <begin position="232"/>
        <end position="360"/>
    </location>
</feature>
<dbReference type="InterPro" id="IPR000821">
    <property type="entry name" value="Ala_racemase"/>
</dbReference>
<organism evidence="7 8">
    <name type="scientific">Geodia barretti</name>
    <name type="common">Barrett's horny sponge</name>
    <dbReference type="NCBI Taxonomy" id="519541"/>
    <lineage>
        <taxon>Eukaryota</taxon>
        <taxon>Metazoa</taxon>
        <taxon>Porifera</taxon>
        <taxon>Demospongiae</taxon>
        <taxon>Heteroscleromorpha</taxon>
        <taxon>Tetractinellida</taxon>
        <taxon>Astrophorina</taxon>
        <taxon>Geodiidae</taxon>
        <taxon>Geodia</taxon>
    </lineage>
</organism>
<dbReference type="SUPFAM" id="SSF51419">
    <property type="entry name" value="PLP-binding barrel"/>
    <property type="match status" value="1"/>
</dbReference>
<dbReference type="GO" id="GO:0030632">
    <property type="term" value="P:D-alanine biosynthetic process"/>
    <property type="evidence" value="ECO:0007669"/>
    <property type="project" value="TreeGrafter"/>
</dbReference>
<dbReference type="PANTHER" id="PTHR30511">
    <property type="entry name" value="ALANINE RACEMASE"/>
    <property type="match status" value="1"/>
</dbReference>
<feature type="binding site" evidence="5">
    <location>
        <position position="131"/>
    </location>
    <ligand>
        <name>substrate</name>
    </ligand>
</feature>
<evidence type="ECO:0000259" key="6">
    <source>
        <dbReference type="SMART" id="SM01005"/>
    </source>
</evidence>
<dbReference type="FunFam" id="3.20.20.10:FF:000002">
    <property type="entry name" value="Alanine racemase"/>
    <property type="match status" value="1"/>
</dbReference>
<keyword evidence="8" id="KW-1185">Reference proteome</keyword>
<dbReference type="InterPro" id="IPR001608">
    <property type="entry name" value="Ala_racemase_N"/>
</dbReference>
<dbReference type="GO" id="GO:0008784">
    <property type="term" value="F:alanine racemase activity"/>
    <property type="evidence" value="ECO:0007669"/>
    <property type="project" value="InterPro"/>
</dbReference>
<sequence length="368" mass="40118">MPYFRTYTEIDLLAIKHNAEAIKRHTGKQLIAVVKADAYGHGAVPVAETLRPVADMFAVATVEEGIELRQAGIRKPVLILFSCLPAQVGQIVEFSLTPTIGDWEFATALNEVASETAPTKVHVNVNTGMNRSGVCRTEALQFLSRLKTLQRVEVEGLFTHLATADEVDKSFVSVQLKRLASVLAYNNGKMVHVANSAATLAVPESHFDAVRPGLSLYGIYPAAEKPISLKPALTWKARIGWVSTISKGEGVNYGLTYKAPYQTRVAMVQIGYGDGYPRSLSGIGEVLIDGMRRPIIGRVCMDVSVVQLEPSDKVSVGDEVVLIGKQGDAEIMVDEIAQRAGTIPYEILTQIGARVKRIFRPVTHNNEH</sequence>
<reference evidence="7" key="1">
    <citation type="submission" date="2023-03" db="EMBL/GenBank/DDBJ databases">
        <authorList>
            <person name="Steffen K."/>
            <person name="Cardenas P."/>
        </authorList>
    </citation>
    <scope>NUCLEOTIDE SEQUENCE</scope>
</reference>
<comment type="cofactor">
    <cofactor evidence="1 4">
        <name>pyridoxal 5'-phosphate</name>
        <dbReference type="ChEBI" id="CHEBI:597326"/>
    </cofactor>
</comment>
<evidence type="ECO:0000256" key="3">
    <source>
        <dbReference type="ARBA" id="ARBA00023235"/>
    </source>
</evidence>
<dbReference type="Pfam" id="PF01168">
    <property type="entry name" value="Ala_racemase_N"/>
    <property type="match status" value="1"/>
</dbReference>
<dbReference type="CDD" id="cd00430">
    <property type="entry name" value="PLPDE_III_AR"/>
    <property type="match status" value="1"/>
</dbReference>
<gene>
    <name evidence="7" type="ORF">GBAR_LOCUS9233</name>
</gene>
<dbReference type="Gene3D" id="3.20.20.10">
    <property type="entry name" value="Alanine racemase"/>
    <property type="match status" value="1"/>
</dbReference>
<evidence type="ECO:0000256" key="5">
    <source>
        <dbReference type="PIRSR" id="PIRSR600821-52"/>
    </source>
</evidence>
<dbReference type="InterPro" id="IPR029066">
    <property type="entry name" value="PLP-binding_barrel"/>
</dbReference>
<protein>
    <submittedName>
        <fullName evidence="7">Alanine racemase</fullName>
    </submittedName>
</protein>
<dbReference type="GO" id="GO:0030170">
    <property type="term" value="F:pyridoxal phosphate binding"/>
    <property type="evidence" value="ECO:0007669"/>
    <property type="project" value="TreeGrafter"/>
</dbReference>
<dbReference type="Proteomes" id="UP001174909">
    <property type="component" value="Unassembled WGS sequence"/>
</dbReference>
<dbReference type="PANTHER" id="PTHR30511:SF0">
    <property type="entry name" value="ALANINE RACEMASE, CATABOLIC-RELATED"/>
    <property type="match status" value="1"/>
</dbReference>
<proteinExistence type="inferred from homology"/>
<dbReference type="EMBL" id="CASHTH010001392">
    <property type="protein sequence ID" value="CAI8014809.1"/>
    <property type="molecule type" value="Genomic_DNA"/>
</dbReference>
<feature type="binding site" evidence="5">
    <location>
        <position position="301"/>
    </location>
    <ligand>
        <name>substrate</name>
    </ligand>
</feature>
<evidence type="ECO:0000256" key="4">
    <source>
        <dbReference type="PIRSR" id="PIRSR600821-50"/>
    </source>
</evidence>
<comment type="caution">
    <text evidence="7">The sequence shown here is derived from an EMBL/GenBank/DDBJ whole genome shotgun (WGS) entry which is preliminary data.</text>
</comment>
<accession>A0AA35RPG0</accession>
<dbReference type="NCBIfam" id="TIGR00492">
    <property type="entry name" value="alr"/>
    <property type="match status" value="1"/>
</dbReference>
<feature type="modified residue" description="N6-(pyridoxal phosphate)lysine" evidence="4">
    <location>
        <position position="35"/>
    </location>
</feature>
<dbReference type="HAMAP" id="MF_01201">
    <property type="entry name" value="Ala_racemase"/>
    <property type="match status" value="1"/>
</dbReference>
<dbReference type="InterPro" id="IPR020622">
    <property type="entry name" value="Ala_racemase_pyridoxalP-BS"/>
</dbReference>
<evidence type="ECO:0000256" key="1">
    <source>
        <dbReference type="ARBA" id="ARBA00001933"/>
    </source>
</evidence>
<dbReference type="SUPFAM" id="SSF50621">
    <property type="entry name" value="Alanine racemase C-terminal domain-like"/>
    <property type="match status" value="1"/>
</dbReference>
<keyword evidence="2 4" id="KW-0663">Pyridoxal phosphate</keyword>
<dbReference type="InterPro" id="IPR011079">
    <property type="entry name" value="Ala_racemase_C"/>
</dbReference>
<dbReference type="Pfam" id="PF00842">
    <property type="entry name" value="Ala_racemase_C"/>
    <property type="match status" value="1"/>
</dbReference>
<evidence type="ECO:0000313" key="8">
    <source>
        <dbReference type="Proteomes" id="UP001174909"/>
    </source>
</evidence>
<dbReference type="PRINTS" id="PR00992">
    <property type="entry name" value="ALARACEMASE"/>
</dbReference>